<dbReference type="NCBIfam" id="TIGR00632">
    <property type="entry name" value="vsr"/>
    <property type="match status" value="1"/>
</dbReference>
<sequence>MVDRLTPAQRRLNMSLIRAKDTRPEMTVRTLLHREGFRYRLHRRDLSGRPDIVLPRYSAVIFVHGCFWHGHDCSLFRMPATRAEFWSAKIDENRRRDTAAVEGLSEMGWRSLLVWECALRGRRRLPQDILRGRIVSFITGDTPFAVIEETGAGAG</sequence>
<accession>A0A7Y7IVE6</accession>
<keyword evidence="2 7" id="KW-0255">Endonuclease</keyword>
<evidence type="ECO:0000256" key="3">
    <source>
        <dbReference type="ARBA" id="ARBA00022763"/>
    </source>
</evidence>
<evidence type="ECO:0000256" key="6">
    <source>
        <dbReference type="ARBA" id="ARBA00029466"/>
    </source>
</evidence>
<comment type="caution">
    <text evidence="7">The sequence shown here is derived from an EMBL/GenBank/DDBJ whole genome shotgun (WGS) entry which is preliminary data.</text>
</comment>
<evidence type="ECO:0000313" key="8">
    <source>
        <dbReference type="Proteomes" id="UP000534870"/>
    </source>
</evidence>
<dbReference type="GO" id="GO:0004519">
    <property type="term" value="F:endonuclease activity"/>
    <property type="evidence" value="ECO:0007669"/>
    <property type="project" value="UniProtKB-KW"/>
</dbReference>
<dbReference type="Gene3D" id="3.40.960.10">
    <property type="entry name" value="VSR Endonuclease"/>
    <property type="match status" value="1"/>
</dbReference>
<gene>
    <name evidence="7" type="primary">vsr</name>
    <name evidence="7" type="ORF">HUK84_04810</name>
</gene>
<keyword evidence="5" id="KW-0234">DNA repair</keyword>
<dbReference type="Proteomes" id="UP000534870">
    <property type="component" value="Unassembled WGS sequence"/>
</dbReference>
<keyword evidence="3" id="KW-0227">DNA damage</keyword>
<keyword evidence="4" id="KW-0378">Hydrolase</keyword>
<evidence type="ECO:0000313" key="7">
    <source>
        <dbReference type="EMBL" id="NVN10471.1"/>
    </source>
</evidence>
<dbReference type="EMBL" id="JABXXP010000043">
    <property type="protein sequence ID" value="NVN10471.1"/>
    <property type="molecule type" value="Genomic_DNA"/>
</dbReference>
<evidence type="ECO:0000256" key="4">
    <source>
        <dbReference type="ARBA" id="ARBA00022801"/>
    </source>
</evidence>
<comment type="similarity">
    <text evidence="6">Belongs to the Vsr family.</text>
</comment>
<dbReference type="AlphaFoldDB" id="A0A7Y7IVE6"/>
<evidence type="ECO:0000256" key="2">
    <source>
        <dbReference type="ARBA" id="ARBA00022759"/>
    </source>
</evidence>
<dbReference type="InterPro" id="IPR011335">
    <property type="entry name" value="Restrct_endonuc-II-like"/>
</dbReference>
<evidence type="ECO:0000256" key="5">
    <source>
        <dbReference type="ARBA" id="ARBA00023204"/>
    </source>
</evidence>
<name>A0A7Y7IVE6_9PROT</name>
<evidence type="ECO:0000256" key="1">
    <source>
        <dbReference type="ARBA" id="ARBA00022722"/>
    </source>
</evidence>
<dbReference type="Pfam" id="PF03852">
    <property type="entry name" value="Vsr"/>
    <property type="match status" value="1"/>
</dbReference>
<proteinExistence type="inferred from homology"/>
<organism evidence="7 8">
    <name type="scientific">Nguyenibacter vanlangensis</name>
    <dbReference type="NCBI Taxonomy" id="1216886"/>
    <lineage>
        <taxon>Bacteria</taxon>
        <taxon>Pseudomonadati</taxon>
        <taxon>Pseudomonadota</taxon>
        <taxon>Alphaproteobacteria</taxon>
        <taxon>Acetobacterales</taxon>
        <taxon>Acetobacteraceae</taxon>
        <taxon>Nguyenibacter</taxon>
    </lineage>
</organism>
<dbReference type="GO" id="GO:0016787">
    <property type="term" value="F:hydrolase activity"/>
    <property type="evidence" value="ECO:0007669"/>
    <property type="project" value="UniProtKB-KW"/>
</dbReference>
<dbReference type="CDD" id="cd00221">
    <property type="entry name" value="Vsr"/>
    <property type="match status" value="1"/>
</dbReference>
<reference evidence="7 8" key="1">
    <citation type="submission" date="2020-06" db="EMBL/GenBank/DDBJ databases">
        <title>Description of novel acetic acid bacteria.</title>
        <authorList>
            <person name="Sombolestani A."/>
        </authorList>
    </citation>
    <scope>NUCLEOTIDE SEQUENCE [LARGE SCALE GENOMIC DNA]</scope>
    <source>
        <strain evidence="7 8">LMG 31431</strain>
    </source>
</reference>
<protein>
    <submittedName>
        <fullName evidence="7">DNA mismatch endonuclease Vsr</fullName>
    </submittedName>
</protein>
<dbReference type="RefSeq" id="WP_176639247.1">
    <property type="nucleotide sequence ID" value="NZ_JABXXP010000043.1"/>
</dbReference>
<dbReference type="SUPFAM" id="SSF52980">
    <property type="entry name" value="Restriction endonuclease-like"/>
    <property type="match status" value="1"/>
</dbReference>
<keyword evidence="1" id="KW-0540">Nuclease</keyword>
<dbReference type="InterPro" id="IPR004603">
    <property type="entry name" value="DNA_mismatch_endonuc_vsr"/>
</dbReference>
<dbReference type="GO" id="GO:0006298">
    <property type="term" value="P:mismatch repair"/>
    <property type="evidence" value="ECO:0007669"/>
    <property type="project" value="InterPro"/>
</dbReference>